<dbReference type="EMBL" id="CM045761">
    <property type="protein sequence ID" value="KAI8013086.1"/>
    <property type="molecule type" value="Genomic_DNA"/>
</dbReference>
<name>A0ACC0HLZ2_9ERIC</name>
<organism evidence="1 2">
    <name type="scientific">Camellia lanceoleosa</name>
    <dbReference type="NCBI Taxonomy" id="1840588"/>
    <lineage>
        <taxon>Eukaryota</taxon>
        <taxon>Viridiplantae</taxon>
        <taxon>Streptophyta</taxon>
        <taxon>Embryophyta</taxon>
        <taxon>Tracheophyta</taxon>
        <taxon>Spermatophyta</taxon>
        <taxon>Magnoliopsida</taxon>
        <taxon>eudicotyledons</taxon>
        <taxon>Gunneridae</taxon>
        <taxon>Pentapetalae</taxon>
        <taxon>asterids</taxon>
        <taxon>Ericales</taxon>
        <taxon>Theaceae</taxon>
        <taxon>Camellia</taxon>
    </lineage>
</organism>
<accession>A0ACC0HLZ2</accession>
<evidence type="ECO:0000313" key="2">
    <source>
        <dbReference type="Proteomes" id="UP001060215"/>
    </source>
</evidence>
<evidence type="ECO:0000313" key="1">
    <source>
        <dbReference type="EMBL" id="KAI8013086.1"/>
    </source>
</evidence>
<dbReference type="Proteomes" id="UP001060215">
    <property type="component" value="Chromosome 4"/>
</dbReference>
<sequence length="147" mass="16771">MISLVSEEAMGKTALARKVYNRLDVRQHFKCHVWLHVPKNIECKDLLIVLLKQIPMELLKGVELMSEDKLSALHFQTLIELRFLIVLDNVFSFDVWLMLACPFADAANGSRVILTTRDSKISSDVDLWSHPPLGIVLEQVSCRQTLL</sequence>
<keyword evidence="2" id="KW-1185">Reference proteome</keyword>
<protein>
    <submittedName>
        <fullName evidence="1">Disease resistance protein RPP13</fullName>
    </submittedName>
</protein>
<gene>
    <name evidence="1" type="ORF">LOK49_LG05G01142</name>
</gene>
<proteinExistence type="predicted"/>
<reference evidence="1 2" key="1">
    <citation type="journal article" date="2022" name="Plant J.">
        <title>Chromosome-level genome of Camellia lanceoleosa provides a valuable resource for understanding genome evolution and self-incompatibility.</title>
        <authorList>
            <person name="Gong W."/>
            <person name="Xiao S."/>
            <person name="Wang L."/>
            <person name="Liao Z."/>
            <person name="Chang Y."/>
            <person name="Mo W."/>
            <person name="Hu G."/>
            <person name="Li W."/>
            <person name="Zhao G."/>
            <person name="Zhu H."/>
            <person name="Hu X."/>
            <person name="Ji K."/>
            <person name="Xiang X."/>
            <person name="Song Q."/>
            <person name="Yuan D."/>
            <person name="Jin S."/>
            <person name="Zhang L."/>
        </authorList>
    </citation>
    <scope>NUCLEOTIDE SEQUENCE [LARGE SCALE GENOMIC DNA]</scope>
    <source>
        <strain evidence="1">SQ_2022a</strain>
    </source>
</reference>
<comment type="caution">
    <text evidence="1">The sequence shown here is derived from an EMBL/GenBank/DDBJ whole genome shotgun (WGS) entry which is preliminary data.</text>
</comment>